<dbReference type="InterPro" id="IPR007359">
    <property type="entry name" value="SigmaE_reg_RseC_MucC"/>
</dbReference>
<organism evidence="2 3">
    <name type="scientific">Marinospirillum celere</name>
    <dbReference type="NCBI Taxonomy" id="1122252"/>
    <lineage>
        <taxon>Bacteria</taxon>
        <taxon>Pseudomonadati</taxon>
        <taxon>Pseudomonadota</taxon>
        <taxon>Gammaproteobacteria</taxon>
        <taxon>Oceanospirillales</taxon>
        <taxon>Oceanospirillaceae</taxon>
        <taxon>Marinospirillum</taxon>
    </lineage>
</organism>
<gene>
    <name evidence="2" type="ORF">SAMN05660443_1202</name>
</gene>
<reference evidence="2 3" key="1">
    <citation type="submission" date="2016-10" db="EMBL/GenBank/DDBJ databases">
        <authorList>
            <person name="de Groot N.N."/>
        </authorList>
    </citation>
    <scope>NUCLEOTIDE SEQUENCE [LARGE SCALE GENOMIC DNA]</scope>
    <source>
        <strain evidence="2 3">DSM 18438</strain>
    </source>
</reference>
<sequence>MTAVIQEARVVAKKADRVWVQACIEQGCSSCHLSSSCGQGLLARWFSRPPPLLQLDAPNLVLEVGDRVELGVDASILNRAAWLQFALPLMTLLLASIFAEFLGVTSVFMQLVVAILGLAVGLLGARKFAGQATKPELLRKVTT</sequence>
<dbReference type="InterPro" id="IPR026268">
    <property type="entry name" value="RseC"/>
</dbReference>
<accession>A0A1I1G042</accession>
<feature type="transmembrane region" description="Helical" evidence="1">
    <location>
        <begin position="107"/>
        <end position="125"/>
    </location>
</feature>
<dbReference type="EMBL" id="FOLH01000002">
    <property type="protein sequence ID" value="SFC02673.1"/>
    <property type="molecule type" value="Genomic_DNA"/>
</dbReference>
<keyword evidence="1" id="KW-1133">Transmembrane helix</keyword>
<dbReference type="PANTHER" id="PTHR35867">
    <property type="entry name" value="PROTEIN RSEC"/>
    <property type="match status" value="1"/>
</dbReference>
<dbReference type="Pfam" id="PF04246">
    <property type="entry name" value="RseC_MucC"/>
    <property type="match status" value="1"/>
</dbReference>
<evidence type="ECO:0000256" key="1">
    <source>
        <dbReference type="SAM" id="Phobius"/>
    </source>
</evidence>
<evidence type="ECO:0000313" key="3">
    <source>
        <dbReference type="Proteomes" id="UP000199058"/>
    </source>
</evidence>
<dbReference type="PANTHER" id="PTHR35867:SF1">
    <property type="entry name" value="PROTEIN RSEC"/>
    <property type="match status" value="1"/>
</dbReference>
<evidence type="ECO:0000313" key="2">
    <source>
        <dbReference type="EMBL" id="SFC02673.1"/>
    </source>
</evidence>
<dbReference type="RefSeq" id="WP_091960634.1">
    <property type="nucleotide sequence ID" value="NZ_FOLH01000002.1"/>
</dbReference>
<keyword evidence="1" id="KW-0812">Transmembrane</keyword>
<dbReference type="STRING" id="1122252.SAMN05660443_1202"/>
<proteinExistence type="predicted"/>
<dbReference type="Proteomes" id="UP000199058">
    <property type="component" value="Unassembled WGS sequence"/>
</dbReference>
<keyword evidence="3" id="KW-1185">Reference proteome</keyword>
<feature type="transmembrane region" description="Helical" evidence="1">
    <location>
        <begin position="80"/>
        <end position="101"/>
    </location>
</feature>
<dbReference type="PIRSF" id="PIRSF004923">
    <property type="entry name" value="RseC"/>
    <property type="match status" value="1"/>
</dbReference>
<keyword evidence="1" id="KW-0472">Membrane</keyword>
<name>A0A1I1G042_9GAMM</name>
<dbReference type="AlphaFoldDB" id="A0A1I1G042"/>
<protein>
    <submittedName>
        <fullName evidence="2">Positive regulator of sigma(E), RseC/MucC</fullName>
    </submittedName>
</protein>